<dbReference type="PANTHER" id="PTHR32089:SF114">
    <property type="entry name" value="METHYL-ACCEPTING CHEMOTAXIS PROTEIN MCPB"/>
    <property type="match status" value="1"/>
</dbReference>
<dbReference type="InterPro" id="IPR003660">
    <property type="entry name" value="HAMP_dom"/>
</dbReference>
<keyword evidence="5 11" id="KW-1133">Transmembrane helix</keyword>
<evidence type="ECO:0000313" key="14">
    <source>
        <dbReference type="EMBL" id="KYH35934.1"/>
    </source>
</evidence>
<dbReference type="Pfam" id="PF00672">
    <property type="entry name" value="HAMP"/>
    <property type="match status" value="1"/>
</dbReference>
<dbReference type="SMART" id="SM00304">
    <property type="entry name" value="HAMP"/>
    <property type="match status" value="1"/>
</dbReference>
<feature type="domain" description="HAMP" evidence="13">
    <location>
        <begin position="324"/>
        <end position="376"/>
    </location>
</feature>
<evidence type="ECO:0000256" key="7">
    <source>
        <dbReference type="ARBA" id="ARBA00023224"/>
    </source>
</evidence>
<dbReference type="PATRIC" id="fig|1121338.3.peg.331"/>
<evidence type="ECO:0000259" key="12">
    <source>
        <dbReference type="PROSITE" id="PS50111"/>
    </source>
</evidence>
<dbReference type="GO" id="GO:0006935">
    <property type="term" value="P:chemotaxis"/>
    <property type="evidence" value="ECO:0007669"/>
    <property type="project" value="UniProtKB-KW"/>
</dbReference>
<name>A0A151B7S0_9CLOT</name>
<feature type="coiled-coil region" evidence="10">
    <location>
        <begin position="641"/>
        <end position="675"/>
    </location>
</feature>
<comment type="similarity">
    <text evidence="8">Belongs to the methyl-accepting chemotaxis (MCP) protein family.</text>
</comment>
<dbReference type="Proteomes" id="UP000075531">
    <property type="component" value="Unassembled WGS sequence"/>
</dbReference>
<keyword evidence="10" id="KW-0175">Coiled coil</keyword>
<dbReference type="SMART" id="SM00283">
    <property type="entry name" value="MA"/>
    <property type="match status" value="1"/>
</dbReference>
<dbReference type="AlphaFoldDB" id="A0A151B7S0"/>
<dbReference type="Gene3D" id="1.10.287.950">
    <property type="entry name" value="Methyl-accepting chemotaxis protein"/>
    <property type="match status" value="1"/>
</dbReference>
<organism evidence="14 15">
    <name type="scientific">Clostridium tepidiprofundi DSM 19306</name>
    <dbReference type="NCBI Taxonomy" id="1121338"/>
    <lineage>
        <taxon>Bacteria</taxon>
        <taxon>Bacillati</taxon>
        <taxon>Bacillota</taxon>
        <taxon>Clostridia</taxon>
        <taxon>Eubacteriales</taxon>
        <taxon>Clostridiaceae</taxon>
        <taxon>Clostridium</taxon>
    </lineage>
</organism>
<keyword evidence="2" id="KW-1003">Cell membrane</keyword>
<dbReference type="RefSeq" id="WP_066821517.1">
    <property type="nucleotide sequence ID" value="NZ_LTBA01000001.1"/>
</dbReference>
<keyword evidence="3" id="KW-0145">Chemotaxis</keyword>
<gene>
    <name evidence="14" type="primary">mcpC_1</name>
    <name evidence="14" type="ORF">CLTEP_03280</name>
</gene>
<comment type="caution">
    <text evidence="14">The sequence shown here is derived from an EMBL/GenBank/DDBJ whole genome shotgun (WGS) entry which is preliminary data.</text>
</comment>
<evidence type="ECO:0000256" key="11">
    <source>
        <dbReference type="SAM" id="Phobius"/>
    </source>
</evidence>
<keyword evidence="4 11" id="KW-0812">Transmembrane</keyword>
<dbReference type="Pfam" id="PF02743">
    <property type="entry name" value="dCache_1"/>
    <property type="match status" value="1"/>
</dbReference>
<evidence type="ECO:0000256" key="1">
    <source>
        <dbReference type="ARBA" id="ARBA00004651"/>
    </source>
</evidence>
<dbReference type="EMBL" id="LTBA01000001">
    <property type="protein sequence ID" value="KYH35934.1"/>
    <property type="molecule type" value="Genomic_DNA"/>
</dbReference>
<evidence type="ECO:0000256" key="9">
    <source>
        <dbReference type="PROSITE-ProRule" id="PRU00284"/>
    </source>
</evidence>
<sequence length="682" mass="75421">MKFKSIKHKLISIFTLLIVLPLMFSSIIAITILKSSLQNQATYSLKKSSNLIDNIITEAYTGYKNSILQMSENGIIKSCLTVDDKTLEKELFSIVKSNKSILNAYIFTKNNKILIYPKTDSLNDFVPTDSKLYKDTKTKKNDILCVDAYKDLTTGKMVITLCKSIFDNNDIFVGVACIDIDISYIKNLVKDITIDNNGHVYLLDRTGVAIASRNDNVLGKNFNPDRKEAALTKDTKILNIYNSSSEVSWMKNLMSGKSGLESAHFLNTNNFVYYMNNIASGWKIIVTMDKNILTKKIFSTLLLFIIVFIVSLVISILAALIISKSVTNPLNHLNEIMLKAENGDLTQICSIKTNDEFGTLGKSFSNMTAGIKDLISSIKETSKKILIFSDTLKNQSNVSSISANEIASTMDEISAGVQQQATDAQISSEIALKFIDKLNEINTYSKEINNESSKMNDYNKEAFDAVVNLKQKNDLTTTAVSTISKRIKELESYSENIGKISSVILSISSQTNLLSLNAAIEAARAGDAGKGFSVVADEVRKLSEQSSNSAEEIQNIISKIQNTTKETVHSMDNVANYVESQNDAVTITEQSFEELSKSIDNITTTINNVVVSINELTQKSTILMESIESISSVSEQSAAAIEEITASVASQLNDMEKLRQESENLNELAQILEKGVEKFKID</sequence>
<dbReference type="InterPro" id="IPR029151">
    <property type="entry name" value="Sensor-like_sf"/>
</dbReference>
<reference evidence="14 15" key="1">
    <citation type="submission" date="2016-02" db="EMBL/GenBank/DDBJ databases">
        <title>Genome sequence of Clostridium tepidiprofundi DSM 19306.</title>
        <authorList>
            <person name="Poehlein A."/>
            <person name="Daniel R."/>
        </authorList>
    </citation>
    <scope>NUCLEOTIDE SEQUENCE [LARGE SCALE GENOMIC DNA]</scope>
    <source>
        <strain evidence="14 15">DSM 19306</strain>
    </source>
</reference>
<feature type="domain" description="Methyl-accepting transducer" evidence="12">
    <location>
        <begin position="374"/>
        <end position="652"/>
    </location>
</feature>
<evidence type="ECO:0000256" key="5">
    <source>
        <dbReference type="ARBA" id="ARBA00022989"/>
    </source>
</evidence>
<dbReference type="GO" id="GO:0005886">
    <property type="term" value="C:plasma membrane"/>
    <property type="evidence" value="ECO:0007669"/>
    <property type="project" value="UniProtKB-SubCell"/>
</dbReference>
<evidence type="ECO:0000259" key="13">
    <source>
        <dbReference type="PROSITE" id="PS50885"/>
    </source>
</evidence>
<feature type="transmembrane region" description="Helical" evidence="11">
    <location>
        <begin position="297"/>
        <end position="322"/>
    </location>
</feature>
<evidence type="ECO:0000256" key="2">
    <source>
        <dbReference type="ARBA" id="ARBA00022475"/>
    </source>
</evidence>
<dbReference type="CDD" id="cd06225">
    <property type="entry name" value="HAMP"/>
    <property type="match status" value="1"/>
</dbReference>
<proteinExistence type="inferred from homology"/>
<evidence type="ECO:0000256" key="8">
    <source>
        <dbReference type="ARBA" id="ARBA00029447"/>
    </source>
</evidence>
<dbReference type="CDD" id="cd18773">
    <property type="entry name" value="PDC1_HK_sensor"/>
    <property type="match status" value="1"/>
</dbReference>
<keyword evidence="7 9" id="KW-0807">Transducer</keyword>
<keyword evidence="6 11" id="KW-0472">Membrane</keyword>
<dbReference type="PROSITE" id="PS50885">
    <property type="entry name" value="HAMP"/>
    <property type="match status" value="1"/>
</dbReference>
<dbReference type="InterPro" id="IPR033479">
    <property type="entry name" value="dCache_1"/>
</dbReference>
<evidence type="ECO:0000256" key="3">
    <source>
        <dbReference type="ARBA" id="ARBA00022500"/>
    </source>
</evidence>
<accession>A0A151B7S0</accession>
<protein>
    <submittedName>
        <fullName evidence="14">Methyl-accepting chemotaxis protein McpC</fullName>
    </submittedName>
</protein>
<dbReference type="PANTHER" id="PTHR32089">
    <property type="entry name" value="METHYL-ACCEPTING CHEMOTAXIS PROTEIN MCPB"/>
    <property type="match status" value="1"/>
</dbReference>
<keyword evidence="15" id="KW-1185">Reference proteome</keyword>
<evidence type="ECO:0000256" key="6">
    <source>
        <dbReference type="ARBA" id="ARBA00023136"/>
    </source>
</evidence>
<evidence type="ECO:0000313" key="15">
    <source>
        <dbReference type="Proteomes" id="UP000075531"/>
    </source>
</evidence>
<evidence type="ECO:0000256" key="4">
    <source>
        <dbReference type="ARBA" id="ARBA00022692"/>
    </source>
</evidence>
<dbReference type="Gene3D" id="3.30.450.20">
    <property type="entry name" value="PAS domain"/>
    <property type="match status" value="2"/>
</dbReference>
<dbReference type="SUPFAM" id="SSF103190">
    <property type="entry name" value="Sensory domain-like"/>
    <property type="match status" value="1"/>
</dbReference>
<dbReference type="PROSITE" id="PS50111">
    <property type="entry name" value="CHEMOTAXIS_TRANSDUC_2"/>
    <property type="match status" value="1"/>
</dbReference>
<dbReference type="CDD" id="cd12912">
    <property type="entry name" value="PDC2_MCP_like"/>
    <property type="match status" value="1"/>
</dbReference>
<dbReference type="InterPro" id="IPR004089">
    <property type="entry name" value="MCPsignal_dom"/>
</dbReference>
<dbReference type="GO" id="GO:0007165">
    <property type="term" value="P:signal transduction"/>
    <property type="evidence" value="ECO:0007669"/>
    <property type="project" value="UniProtKB-KW"/>
</dbReference>
<comment type="subcellular location">
    <subcellularLocation>
        <location evidence="1">Cell membrane</location>
        <topology evidence="1">Multi-pass membrane protein</topology>
    </subcellularLocation>
</comment>
<dbReference type="SUPFAM" id="SSF58104">
    <property type="entry name" value="Methyl-accepting chemotaxis protein (MCP) signaling domain"/>
    <property type="match status" value="1"/>
</dbReference>
<dbReference type="Pfam" id="PF00015">
    <property type="entry name" value="MCPsignal"/>
    <property type="match status" value="1"/>
</dbReference>
<dbReference type="STRING" id="1121338.CLTEP_03280"/>
<evidence type="ECO:0000256" key="10">
    <source>
        <dbReference type="SAM" id="Coils"/>
    </source>
</evidence>